<keyword evidence="5" id="KW-0804">Transcription</keyword>
<evidence type="ECO:0000256" key="5">
    <source>
        <dbReference type="ARBA" id="ARBA00023163"/>
    </source>
</evidence>
<dbReference type="InterPro" id="IPR051711">
    <property type="entry name" value="Stress_Response_Reg"/>
</dbReference>
<accession>A0A167X5Z8</accession>
<dbReference type="GO" id="GO:0008270">
    <property type="term" value="F:zinc ion binding"/>
    <property type="evidence" value="ECO:0007669"/>
    <property type="project" value="InterPro"/>
</dbReference>
<keyword evidence="6" id="KW-0539">Nucleus</keyword>
<dbReference type="GO" id="GO:0005634">
    <property type="term" value="C:nucleus"/>
    <property type="evidence" value="ECO:0007669"/>
    <property type="project" value="UniProtKB-SubCell"/>
</dbReference>
<keyword evidence="11" id="KW-1185">Reference proteome</keyword>
<evidence type="ECO:0000313" key="10">
    <source>
        <dbReference type="EMBL" id="OAA64573.1"/>
    </source>
</evidence>
<dbReference type="Pfam" id="PF04082">
    <property type="entry name" value="Fungal_trans"/>
    <property type="match status" value="1"/>
</dbReference>
<dbReference type="OrthoDB" id="422427at2759"/>
<evidence type="ECO:0000256" key="4">
    <source>
        <dbReference type="ARBA" id="ARBA00023125"/>
    </source>
</evidence>
<keyword evidence="8" id="KW-1133">Transmembrane helix</keyword>
<dbReference type="PROSITE" id="PS50048">
    <property type="entry name" value="ZN2_CY6_FUNGAL_2"/>
    <property type="match status" value="1"/>
</dbReference>
<feature type="transmembrane region" description="Helical" evidence="8">
    <location>
        <begin position="581"/>
        <end position="600"/>
    </location>
</feature>
<dbReference type="Proteomes" id="UP000076874">
    <property type="component" value="Unassembled WGS sequence"/>
</dbReference>
<dbReference type="Gene3D" id="4.10.240.10">
    <property type="entry name" value="Zn(2)-C6 fungal-type DNA-binding domain"/>
    <property type="match status" value="1"/>
</dbReference>
<dbReference type="SMART" id="SM00066">
    <property type="entry name" value="GAL4"/>
    <property type="match status" value="1"/>
</dbReference>
<dbReference type="SUPFAM" id="SSF57701">
    <property type="entry name" value="Zn2/Cys6 DNA-binding domain"/>
    <property type="match status" value="1"/>
</dbReference>
<proteinExistence type="predicted"/>
<dbReference type="PANTHER" id="PTHR47540">
    <property type="entry name" value="THIAMINE REPRESSIBLE GENES REGULATORY PROTEIN THI5"/>
    <property type="match status" value="1"/>
</dbReference>
<evidence type="ECO:0000256" key="8">
    <source>
        <dbReference type="SAM" id="Phobius"/>
    </source>
</evidence>
<dbReference type="PROSITE" id="PS00463">
    <property type="entry name" value="ZN2_CY6_FUNGAL_1"/>
    <property type="match status" value="1"/>
</dbReference>
<dbReference type="STRING" id="1081102.A0A167X5Z8"/>
<evidence type="ECO:0000256" key="7">
    <source>
        <dbReference type="SAM" id="MobiDB-lite"/>
    </source>
</evidence>
<reference evidence="10 11" key="1">
    <citation type="journal article" date="2016" name="Genome Biol. Evol.">
        <title>Divergent and convergent evolution of fungal pathogenicity.</title>
        <authorList>
            <person name="Shang Y."/>
            <person name="Xiao G."/>
            <person name="Zheng P."/>
            <person name="Cen K."/>
            <person name="Zhan S."/>
            <person name="Wang C."/>
        </authorList>
    </citation>
    <scope>NUCLEOTIDE SEQUENCE [LARGE SCALE GENOMIC DNA]</scope>
    <source>
        <strain evidence="10 11">RCEF 264</strain>
    </source>
</reference>
<dbReference type="CDD" id="cd00067">
    <property type="entry name" value="GAL4"/>
    <property type="match status" value="1"/>
</dbReference>
<dbReference type="SMART" id="SM00906">
    <property type="entry name" value="Fungal_trans"/>
    <property type="match status" value="1"/>
</dbReference>
<feature type="region of interest" description="Disordered" evidence="7">
    <location>
        <begin position="110"/>
        <end position="130"/>
    </location>
</feature>
<keyword evidence="8" id="KW-0812">Transmembrane</keyword>
<gene>
    <name evidence="10" type="ORF">SPI_03220</name>
</gene>
<organism evidence="10 11">
    <name type="scientific">Niveomyces insectorum RCEF 264</name>
    <dbReference type="NCBI Taxonomy" id="1081102"/>
    <lineage>
        <taxon>Eukaryota</taxon>
        <taxon>Fungi</taxon>
        <taxon>Dikarya</taxon>
        <taxon>Ascomycota</taxon>
        <taxon>Pezizomycotina</taxon>
        <taxon>Sordariomycetes</taxon>
        <taxon>Hypocreomycetidae</taxon>
        <taxon>Hypocreales</taxon>
        <taxon>Cordycipitaceae</taxon>
        <taxon>Niveomyces</taxon>
    </lineage>
</organism>
<comment type="caution">
    <text evidence="10">The sequence shown here is derived from an EMBL/GenBank/DDBJ whole genome shotgun (WGS) entry which is preliminary data.</text>
</comment>
<dbReference type="GO" id="GO:0006351">
    <property type="term" value="P:DNA-templated transcription"/>
    <property type="evidence" value="ECO:0007669"/>
    <property type="project" value="InterPro"/>
</dbReference>
<dbReference type="InterPro" id="IPR007219">
    <property type="entry name" value="XnlR_reg_dom"/>
</dbReference>
<name>A0A167X5Z8_9HYPO</name>
<feature type="domain" description="Zn(2)-C6 fungal-type" evidence="9">
    <location>
        <begin position="36"/>
        <end position="65"/>
    </location>
</feature>
<evidence type="ECO:0000256" key="2">
    <source>
        <dbReference type="ARBA" id="ARBA00022723"/>
    </source>
</evidence>
<keyword evidence="4" id="KW-0238">DNA-binding</keyword>
<dbReference type="InterPro" id="IPR036864">
    <property type="entry name" value="Zn2-C6_fun-type_DNA-bd_sf"/>
</dbReference>
<dbReference type="GO" id="GO:0000981">
    <property type="term" value="F:DNA-binding transcription factor activity, RNA polymerase II-specific"/>
    <property type="evidence" value="ECO:0007669"/>
    <property type="project" value="InterPro"/>
</dbReference>
<sequence>MAMNRHHLPGSAEDLASRPVTRKRGRDSERVRVTRACDRCKRRKIKCNGIQPCEFCSRAKASCTFDSAYVRGRVPFIPSAPDAEAGAGGTSTPAPAEAMITAAAKDPSGFPGQHYAAAPGTEPATQPSAGDVQGIDLSLGYIAESDPNYAAMSSSSSRDPSEPSQTDLEGHYVGPASGVSFLLRIQKRLRQAISFAHPSSIFTFGDAPLKSSGFDPSFCMMLARDDAQRLVDRYFDFAMPTYRFLHRPTVQKWFTEFYDTLGVMHNSQSAPAKVALLFMVFAQARVYMPDSDRPGPPDLSARFYFAAEHHLTKETGSIRLTSVQARLTQCYYLLTQSRINHCWSLFGTVTSLVLALGLNRNRHPDATSGSSYVEVECRRRTFWCAYTLDAYLSAALGRPRLFHDEDIDTELPACVDDHEITETGIRPSTVDASPSIMLAPLAHIKLARISSKILRGLYSVKPISASRRAALTGSISNDLREWRAGLARFLDADAFSASLLMPIFQRQRNVLNLTYWHAIILAHRPFVLSNFAQLSQQPSWGGAHPASRQNDESVQKCLVAAMSTVKTIDDITRNHQMFRSFWITAYFAFNAVILLYIYVIQERESPPDVYNEYLAAAARCQAHLAGIAEKGSLSERYCLVLEELRVEALRQTKHTQPSLAGVPGIEDASGYPNPSMPTDESPLAVASNYSGPMAGGAAIDLNGMPVAALADNSGWDQFFSMVSSGLGTIDVPSMTGGSGSVFDPQQPSFP</sequence>
<evidence type="ECO:0000256" key="6">
    <source>
        <dbReference type="ARBA" id="ARBA00023242"/>
    </source>
</evidence>
<evidence type="ECO:0000259" key="9">
    <source>
        <dbReference type="PROSITE" id="PS50048"/>
    </source>
</evidence>
<dbReference type="AlphaFoldDB" id="A0A167X5Z8"/>
<keyword evidence="3" id="KW-0805">Transcription regulation</keyword>
<dbReference type="InterPro" id="IPR001138">
    <property type="entry name" value="Zn2Cys6_DnaBD"/>
</dbReference>
<keyword evidence="2" id="KW-0479">Metal-binding</keyword>
<dbReference type="PANTHER" id="PTHR47540:SF3">
    <property type="entry name" value="ZN(II)2CYS6 TRANSCRIPTION FACTOR (EUROFUNG)"/>
    <property type="match status" value="1"/>
</dbReference>
<dbReference type="Pfam" id="PF00172">
    <property type="entry name" value="Zn_clus"/>
    <property type="match status" value="1"/>
</dbReference>
<feature type="compositionally biased region" description="Low complexity" evidence="7">
    <location>
        <begin position="153"/>
        <end position="164"/>
    </location>
</feature>
<keyword evidence="8" id="KW-0472">Membrane</keyword>
<feature type="region of interest" description="Disordered" evidence="7">
    <location>
        <begin position="149"/>
        <end position="170"/>
    </location>
</feature>
<dbReference type="GO" id="GO:0045944">
    <property type="term" value="P:positive regulation of transcription by RNA polymerase II"/>
    <property type="evidence" value="ECO:0007669"/>
    <property type="project" value="TreeGrafter"/>
</dbReference>
<evidence type="ECO:0000256" key="1">
    <source>
        <dbReference type="ARBA" id="ARBA00004123"/>
    </source>
</evidence>
<dbReference type="EMBL" id="AZHD01000004">
    <property type="protein sequence ID" value="OAA64573.1"/>
    <property type="molecule type" value="Genomic_DNA"/>
</dbReference>
<dbReference type="CDD" id="cd12148">
    <property type="entry name" value="fungal_TF_MHR"/>
    <property type="match status" value="1"/>
</dbReference>
<evidence type="ECO:0000313" key="11">
    <source>
        <dbReference type="Proteomes" id="UP000076874"/>
    </source>
</evidence>
<protein>
    <submittedName>
        <fullName evidence="10">Transcription factor</fullName>
    </submittedName>
</protein>
<comment type="subcellular location">
    <subcellularLocation>
        <location evidence="1">Nucleus</location>
    </subcellularLocation>
</comment>
<feature type="region of interest" description="Disordered" evidence="7">
    <location>
        <begin position="1"/>
        <end position="30"/>
    </location>
</feature>
<dbReference type="GO" id="GO:0043565">
    <property type="term" value="F:sequence-specific DNA binding"/>
    <property type="evidence" value="ECO:0007669"/>
    <property type="project" value="TreeGrafter"/>
</dbReference>
<evidence type="ECO:0000256" key="3">
    <source>
        <dbReference type="ARBA" id="ARBA00023015"/>
    </source>
</evidence>